<organism evidence="2 3">
    <name type="scientific">Chryseobacterium manosquense</name>
    <dbReference type="NCBI Taxonomy" id="2754694"/>
    <lineage>
        <taxon>Bacteria</taxon>
        <taxon>Pseudomonadati</taxon>
        <taxon>Bacteroidota</taxon>
        <taxon>Flavobacteriia</taxon>
        <taxon>Flavobacteriales</taxon>
        <taxon>Weeksellaceae</taxon>
        <taxon>Chryseobacterium group</taxon>
        <taxon>Chryseobacterium</taxon>
    </lineage>
</organism>
<feature type="transmembrane region" description="Helical" evidence="1">
    <location>
        <begin position="178"/>
        <end position="199"/>
    </location>
</feature>
<keyword evidence="1" id="KW-0472">Membrane</keyword>
<feature type="transmembrane region" description="Helical" evidence="1">
    <location>
        <begin position="30"/>
        <end position="49"/>
    </location>
</feature>
<accession>A0A7H1DUQ1</accession>
<proteinExistence type="predicted"/>
<dbReference type="InterPro" id="IPR025367">
    <property type="entry name" value="DUF4271"/>
</dbReference>
<name>A0A7H1DUQ1_9FLAO</name>
<feature type="transmembrane region" description="Helical" evidence="1">
    <location>
        <begin position="211"/>
        <end position="231"/>
    </location>
</feature>
<keyword evidence="1" id="KW-1133">Transmembrane helix</keyword>
<dbReference type="EMBL" id="CP060203">
    <property type="protein sequence ID" value="QNS40709.1"/>
    <property type="molecule type" value="Genomic_DNA"/>
</dbReference>
<feature type="transmembrane region" description="Helical" evidence="1">
    <location>
        <begin position="70"/>
        <end position="92"/>
    </location>
</feature>
<gene>
    <name evidence="2" type="ORF">H0S70_10090</name>
</gene>
<sequence length="233" mass="27365">MINSVNYFFLYSYFCKKNNQLIRIAQHNDWVVWILVGCIFLYIFMLVSLRRDSGVLEFLMQKFPDSTNNFLSWMIISVVFCVTLSVLVSPYLPAVPNTISALQIGGYELNKFGYTFLAISAFYFMKNALSYLFFAGTGSVKKWEVFYFTVSKFYFSFSLIIMILCVISNFYIVDRAEMFNICVVGLAAIFLFKLSYYLFHSSRILPEIWYYKILYICTLQIVPVLVLWKVLFF</sequence>
<evidence type="ECO:0000256" key="1">
    <source>
        <dbReference type="SAM" id="Phobius"/>
    </source>
</evidence>
<keyword evidence="3" id="KW-1185">Reference proteome</keyword>
<protein>
    <submittedName>
        <fullName evidence="2">DUF4271 domain-containing protein</fullName>
    </submittedName>
</protein>
<dbReference type="Pfam" id="PF14093">
    <property type="entry name" value="DUF4271"/>
    <property type="match status" value="1"/>
</dbReference>
<feature type="transmembrane region" description="Helical" evidence="1">
    <location>
        <begin position="146"/>
        <end position="172"/>
    </location>
</feature>
<dbReference type="KEGG" id="cmaq:H0S70_10090"/>
<dbReference type="AlphaFoldDB" id="A0A7H1DUQ1"/>
<dbReference type="Proteomes" id="UP000516438">
    <property type="component" value="Chromosome"/>
</dbReference>
<reference evidence="2 3" key="1">
    <citation type="submission" date="2020-07" db="EMBL/GenBank/DDBJ databases">
        <title>Complete genome and description of Chryseobacterium manosquense strain Marseille-Q2069 sp. nov.</title>
        <authorList>
            <person name="Boxberger M."/>
        </authorList>
    </citation>
    <scope>NUCLEOTIDE SEQUENCE [LARGE SCALE GENOMIC DNA]</scope>
    <source>
        <strain evidence="2 3">Marseille-Q2069</strain>
    </source>
</reference>
<evidence type="ECO:0000313" key="2">
    <source>
        <dbReference type="EMBL" id="QNS40709.1"/>
    </source>
</evidence>
<keyword evidence="1" id="KW-0812">Transmembrane</keyword>
<feature type="transmembrane region" description="Helical" evidence="1">
    <location>
        <begin position="112"/>
        <end position="134"/>
    </location>
</feature>
<evidence type="ECO:0000313" key="3">
    <source>
        <dbReference type="Proteomes" id="UP000516438"/>
    </source>
</evidence>